<keyword evidence="2" id="KW-1185">Reference proteome</keyword>
<accession>A0A565BMU0</accession>
<protein>
    <recommendedName>
        <fullName evidence="3">Reverse transcriptase zinc-binding domain-containing protein</fullName>
    </recommendedName>
</protein>
<evidence type="ECO:0000313" key="2">
    <source>
        <dbReference type="Proteomes" id="UP000489600"/>
    </source>
</evidence>
<sequence>MEAPEYEYGVSCPYCFSKKSEEEKERARARQTQFEEWGVIGGLFLNLFDLRVLRFEAIWCSVFRRISPSERLFTNWQELLSWIRRSTHQGPSLLRRMVAQAAIYHIWRQRNNVYHNHNVLPARTIFKNLDREVRNIINSRRHRRHWNTLMHRWIR</sequence>
<name>A0A565BMU0_9BRAS</name>
<evidence type="ECO:0000313" key="1">
    <source>
        <dbReference type="EMBL" id="VVB02963.1"/>
    </source>
</evidence>
<organism evidence="1 2">
    <name type="scientific">Arabis nemorensis</name>
    <dbReference type="NCBI Taxonomy" id="586526"/>
    <lineage>
        <taxon>Eukaryota</taxon>
        <taxon>Viridiplantae</taxon>
        <taxon>Streptophyta</taxon>
        <taxon>Embryophyta</taxon>
        <taxon>Tracheophyta</taxon>
        <taxon>Spermatophyta</taxon>
        <taxon>Magnoliopsida</taxon>
        <taxon>eudicotyledons</taxon>
        <taxon>Gunneridae</taxon>
        <taxon>Pentapetalae</taxon>
        <taxon>rosids</taxon>
        <taxon>malvids</taxon>
        <taxon>Brassicales</taxon>
        <taxon>Brassicaceae</taxon>
        <taxon>Arabideae</taxon>
        <taxon>Arabis</taxon>
    </lineage>
</organism>
<evidence type="ECO:0008006" key="3">
    <source>
        <dbReference type="Google" id="ProtNLM"/>
    </source>
</evidence>
<dbReference type="OrthoDB" id="1103161at2759"/>
<proteinExistence type="predicted"/>
<dbReference type="AlphaFoldDB" id="A0A565BMU0"/>
<gene>
    <name evidence="1" type="ORF">ANE_LOCUS13407</name>
</gene>
<dbReference type="Proteomes" id="UP000489600">
    <property type="component" value="Unassembled WGS sequence"/>
</dbReference>
<reference evidence="1" key="1">
    <citation type="submission" date="2019-07" db="EMBL/GenBank/DDBJ databases">
        <authorList>
            <person name="Dittberner H."/>
        </authorList>
    </citation>
    <scope>NUCLEOTIDE SEQUENCE [LARGE SCALE GENOMIC DNA]</scope>
</reference>
<dbReference type="EMBL" id="CABITT030000004">
    <property type="protein sequence ID" value="VVB02963.1"/>
    <property type="molecule type" value="Genomic_DNA"/>
</dbReference>
<comment type="caution">
    <text evidence="1">The sequence shown here is derived from an EMBL/GenBank/DDBJ whole genome shotgun (WGS) entry which is preliminary data.</text>
</comment>